<gene>
    <name evidence="2" type="ORF">QBC47DRAFT_459656</name>
</gene>
<organism evidence="2 3">
    <name type="scientific">Echria macrotheca</name>
    <dbReference type="NCBI Taxonomy" id="438768"/>
    <lineage>
        <taxon>Eukaryota</taxon>
        <taxon>Fungi</taxon>
        <taxon>Dikarya</taxon>
        <taxon>Ascomycota</taxon>
        <taxon>Pezizomycotina</taxon>
        <taxon>Sordariomycetes</taxon>
        <taxon>Sordariomycetidae</taxon>
        <taxon>Sordariales</taxon>
        <taxon>Schizotheciaceae</taxon>
        <taxon>Echria</taxon>
    </lineage>
</organism>
<evidence type="ECO:0000313" key="2">
    <source>
        <dbReference type="EMBL" id="KAK1756980.1"/>
    </source>
</evidence>
<dbReference type="AlphaFoldDB" id="A0AAJ0BEU4"/>
<dbReference type="Pfam" id="PF06985">
    <property type="entry name" value="HET"/>
    <property type="match status" value="1"/>
</dbReference>
<feature type="domain" description="Heterokaryon incompatibility" evidence="1">
    <location>
        <begin position="13"/>
        <end position="150"/>
    </location>
</feature>
<protein>
    <submittedName>
        <fullName evidence="2">Heterokaryon incompatibility protein-domain-containing protein</fullName>
    </submittedName>
</protein>
<evidence type="ECO:0000313" key="3">
    <source>
        <dbReference type="Proteomes" id="UP001239445"/>
    </source>
</evidence>
<sequence>MPGWKIVGSFDCSLDITESAKSLLAHLRDTENFRELWIDAICINQEDEVEKTQQVNLMADIYSRASKVIVWLGEADDKTNDAFEAMKILAHMDVQNASRHPAIEQARSLTGFFPWHLPHEDPFFLSKERWSAFQWLLQRPWFTRTWIFQEIVQARRAVVRCGDYEAPWKLLERACEVATTLEIPPLYLRVRGGIGALSMPSIMLQIPRFREKIQQYRALQSAEGAQSTPGKSQVLELLDAFDLDALVIALRNQNSSDPRDKVFGVYSLCLPDISCEWLPRPDYRLSAREVYIKMAKYWILNYGSVSLQVLSFVESFDSREAWPGVQGLPSWVPDWSRPISRELISYAALCDATPGKPSMALVVEDCHEDQTPRATTSATEKQKIQASPELQQCCHCLKLTGVRVLQIHHIYETKLSKAMVAHLNTLPAKYPTTDLTYPEVYPRIVEPSRPEHFQVPTAHHQKEFWETLTNFNNEDDKATVSVYTKDDFKKFLSAEQRVAHIILGLDTRGMKSGRKVCITNGGFMGLAPSNALVGDEVALLWGAAIPYWIRKDGNHYKLVGEAYVYGIMGGEVMEDLDESRVEEFLIC</sequence>
<dbReference type="Pfam" id="PF26639">
    <property type="entry name" value="Het-6_barrel"/>
    <property type="match status" value="1"/>
</dbReference>
<dbReference type="PANTHER" id="PTHR24148">
    <property type="entry name" value="ANKYRIN REPEAT DOMAIN-CONTAINING PROTEIN 39 HOMOLOG-RELATED"/>
    <property type="match status" value="1"/>
</dbReference>
<name>A0AAJ0BEU4_9PEZI</name>
<dbReference type="EMBL" id="MU839831">
    <property type="protein sequence ID" value="KAK1756980.1"/>
    <property type="molecule type" value="Genomic_DNA"/>
</dbReference>
<evidence type="ECO:0000259" key="1">
    <source>
        <dbReference type="Pfam" id="PF06985"/>
    </source>
</evidence>
<proteinExistence type="predicted"/>
<comment type="caution">
    <text evidence="2">The sequence shown here is derived from an EMBL/GenBank/DDBJ whole genome shotgun (WGS) entry which is preliminary data.</text>
</comment>
<dbReference type="PANTHER" id="PTHR24148:SF64">
    <property type="entry name" value="HETEROKARYON INCOMPATIBILITY DOMAIN-CONTAINING PROTEIN"/>
    <property type="match status" value="1"/>
</dbReference>
<dbReference type="InterPro" id="IPR010730">
    <property type="entry name" value="HET"/>
</dbReference>
<dbReference type="InterPro" id="IPR052895">
    <property type="entry name" value="HetReg/Transcr_Mod"/>
</dbReference>
<reference evidence="2" key="1">
    <citation type="submission" date="2023-06" db="EMBL/GenBank/DDBJ databases">
        <title>Genome-scale phylogeny and comparative genomics of the fungal order Sordariales.</title>
        <authorList>
            <consortium name="Lawrence Berkeley National Laboratory"/>
            <person name="Hensen N."/>
            <person name="Bonometti L."/>
            <person name="Westerberg I."/>
            <person name="Brannstrom I.O."/>
            <person name="Guillou S."/>
            <person name="Cros-Aarteil S."/>
            <person name="Calhoun S."/>
            <person name="Haridas S."/>
            <person name="Kuo A."/>
            <person name="Mondo S."/>
            <person name="Pangilinan J."/>
            <person name="Riley R."/>
            <person name="Labutti K."/>
            <person name="Andreopoulos B."/>
            <person name="Lipzen A."/>
            <person name="Chen C."/>
            <person name="Yanf M."/>
            <person name="Daum C."/>
            <person name="Ng V."/>
            <person name="Clum A."/>
            <person name="Steindorff A."/>
            <person name="Ohm R."/>
            <person name="Martin F."/>
            <person name="Silar P."/>
            <person name="Natvig D."/>
            <person name="Lalanne C."/>
            <person name="Gautier V."/>
            <person name="Ament-Velasquez S.L."/>
            <person name="Kruys A."/>
            <person name="Hutchinson M.I."/>
            <person name="Powell A.J."/>
            <person name="Barry K."/>
            <person name="Miller A.N."/>
            <person name="Grigoriev I.V."/>
            <person name="Debuchy R."/>
            <person name="Gladieux P."/>
            <person name="Thoren M.H."/>
            <person name="Johannesson H."/>
        </authorList>
    </citation>
    <scope>NUCLEOTIDE SEQUENCE</scope>
    <source>
        <strain evidence="2">PSN4</strain>
    </source>
</reference>
<dbReference type="Proteomes" id="UP001239445">
    <property type="component" value="Unassembled WGS sequence"/>
</dbReference>
<accession>A0AAJ0BEU4</accession>
<keyword evidence="3" id="KW-1185">Reference proteome</keyword>